<protein>
    <recommendedName>
        <fullName evidence="2">DUF7144 domain-containing protein</fullName>
    </recommendedName>
</protein>
<gene>
    <name evidence="3" type="ORF">BC739_009345</name>
</gene>
<organism evidence="3 4">
    <name type="scientific">Kutzneria viridogrisea</name>
    <dbReference type="NCBI Taxonomy" id="47990"/>
    <lineage>
        <taxon>Bacteria</taxon>
        <taxon>Bacillati</taxon>
        <taxon>Actinomycetota</taxon>
        <taxon>Actinomycetes</taxon>
        <taxon>Pseudonocardiales</taxon>
        <taxon>Pseudonocardiaceae</taxon>
        <taxon>Kutzneria</taxon>
    </lineage>
</organism>
<comment type="caution">
    <text evidence="3">The sequence shown here is derived from an EMBL/GenBank/DDBJ whole genome shotgun (WGS) entry which is preliminary data.</text>
</comment>
<feature type="transmembrane region" description="Helical" evidence="1">
    <location>
        <begin position="122"/>
        <end position="146"/>
    </location>
</feature>
<reference evidence="3 4" key="1">
    <citation type="submission" date="2020-08" db="EMBL/GenBank/DDBJ databases">
        <title>Genomic Encyclopedia of Archaeal and Bacterial Type Strains, Phase II (KMG-II): from individual species to whole genera.</title>
        <authorList>
            <person name="Goeker M."/>
        </authorList>
    </citation>
    <scope>NUCLEOTIDE SEQUENCE [LARGE SCALE GENOMIC DNA]</scope>
    <source>
        <strain evidence="3 4">DSM 43850</strain>
    </source>
</reference>
<keyword evidence="1" id="KW-0472">Membrane</keyword>
<name>A0ABR6BYV5_9PSEU</name>
<evidence type="ECO:0000313" key="3">
    <source>
        <dbReference type="EMBL" id="MBA8932086.1"/>
    </source>
</evidence>
<dbReference type="Proteomes" id="UP000517916">
    <property type="component" value="Unassembled WGS sequence"/>
</dbReference>
<sequence>MNTQENSPRHENVPSYRRPFSPGAGWVWFAAVMMVLTGTFNAVEGLAALFQQRFYVVSPDQLLVLNLTGWGWVHLAVGVLIAAAGCALFTGALWAGVVAVLVAAVNAIVQLAFLAVSPVWSVLIIALNVIVIWALVVNGSEVLFSGGTRPRPTSKR</sequence>
<evidence type="ECO:0000313" key="4">
    <source>
        <dbReference type="Proteomes" id="UP000517916"/>
    </source>
</evidence>
<dbReference type="EMBL" id="JACJID010000010">
    <property type="protein sequence ID" value="MBA8932086.1"/>
    <property type="molecule type" value="Genomic_DNA"/>
</dbReference>
<dbReference type="Pfam" id="PF23636">
    <property type="entry name" value="DUF7144"/>
    <property type="match status" value="1"/>
</dbReference>
<keyword evidence="4" id="KW-1185">Reference proteome</keyword>
<dbReference type="InterPro" id="IPR055568">
    <property type="entry name" value="DUF7144"/>
</dbReference>
<feature type="domain" description="DUF7144" evidence="2">
    <location>
        <begin position="26"/>
        <end position="139"/>
    </location>
</feature>
<feature type="transmembrane region" description="Helical" evidence="1">
    <location>
        <begin position="70"/>
        <end position="90"/>
    </location>
</feature>
<feature type="transmembrane region" description="Helical" evidence="1">
    <location>
        <begin position="26"/>
        <end position="50"/>
    </location>
</feature>
<accession>A0ABR6BYV5</accession>
<keyword evidence="1" id="KW-1133">Transmembrane helix</keyword>
<dbReference type="RefSeq" id="WP_025357066.1">
    <property type="nucleotide sequence ID" value="NZ_BAAABQ010000072.1"/>
</dbReference>
<evidence type="ECO:0000259" key="2">
    <source>
        <dbReference type="Pfam" id="PF23636"/>
    </source>
</evidence>
<proteinExistence type="predicted"/>
<keyword evidence="1" id="KW-0812">Transmembrane</keyword>
<evidence type="ECO:0000256" key="1">
    <source>
        <dbReference type="SAM" id="Phobius"/>
    </source>
</evidence>
<feature type="transmembrane region" description="Helical" evidence="1">
    <location>
        <begin position="97"/>
        <end position="116"/>
    </location>
</feature>